<dbReference type="Gene3D" id="1.10.1660.10">
    <property type="match status" value="1"/>
</dbReference>
<evidence type="ECO:0000259" key="6">
    <source>
        <dbReference type="PROSITE" id="PS50937"/>
    </source>
</evidence>
<proteinExistence type="predicted"/>
<dbReference type="InterPro" id="IPR010211">
    <property type="entry name" value="Redox-sen_tscrpt-act_SoxR"/>
</dbReference>
<protein>
    <submittedName>
        <fullName evidence="7">Redox-sensitive transcriptional activator SoxR</fullName>
    </submittedName>
</protein>
<gene>
    <name evidence="7" type="primary">soxR</name>
    <name evidence="7" type="ORF">GCM10010468_63840</name>
</gene>
<dbReference type="Proteomes" id="UP001501237">
    <property type="component" value="Unassembled WGS sequence"/>
</dbReference>
<dbReference type="EMBL" id="BAAAUV010000023">
    <property type="protein sequence ID" value="GAA3232229.1"/>
    <property type="molecule type" value="Genomic_DNA"/>
</dbReference>
<dbReference type="PROSITE" id="PS00552">
    <property type="entry name" value="HTH_MERR_1"/>
    <property type="match status" value="1"/>
</dbReference>
<dbReference type="PROSITE" id="PS50937">
    <property type="entry name" value="HTH_MERR_2"/>
    <property type="match status" value="1"/>
</dbReference>
<feature type="region of interest" description="Disordered" evidence="5">
    <location>
        <begin position="146"/>
        <end position="170"/>
    </location>
</feature>
<evidence type="ECO:0000313" key="7">
    <source>
        <dbReference type="EMBL" id="GAA3232229.1"/>
    </source>
</evidence>
<dbReference type="SMART" id="SM00422">
    <property type="entry name" value="HTH_MERR"/>
    <property type="match status" value="1"/>
</dbReference>
<dbReference type="SUPFAM" id="SSF46955">
    <property type="entry name" value="Putative DNA-binding domain"/>
    <property type="match status" value="1"/>
</dbReference>
<keyword evidence="8" id="KW-1185">Reference proteome</keyword>
<keyword evidence="1" id="KW-0479">Metal-binding</keyword>
<dbReference type="PRINTS" id="PR00040">
    <property type="entry name" value="HTHMERR"/>
</dbReference>
<dbReference type="CDD" id="cd01110">
    <property type="entry name" value="HTH_SoxR"/>
    <property type="match status" value="1"/>
</dbReference>
<dbReference type="PANTHER" id="PTHR30204">
    <property type="entry name" value="REDOX-CYCLING DRUG-SENSING TRANSCRIPTIONAL ACTIVATOR SOXR"/>
    <property type="match status" value="1"/>
</dbReference>
<keyword evidence="4" id="KW-0238">DNA-binding</keyword>
<dbReference type="InterPro" id="IPR000551">
    <property type="entry name" value="MerR-type_HTH_dom"/>
</dbReference>
<evidence type="ECO:0000256" key="4">
    <source>
        <dbReference type="ARBA" id="ARBA00023125"/>
    </source>
</evidence>
<feature type="domain" description="HTH merR-type" evidence="6">
    <location>
        <begin position="14"/>
        <end position="82"/>
    </location>
</feature>
<keyword evidence="1" id="KW-0001">2Fe-2S</keyword>
<evidence type="ECO:0000256" key="1">
    <source>
        <dbReference type="ARBA" id="ARBA00022714"/>
    </source>
</evidence>
<evidence type="ECO:0000256" key="3">
    <source>
        <dbReference type="ARBA" id="ARBA00023014"/>
    </source>
</evidence>
<evidence type="ECO:0000256" key="5">
    <source>
        <dbReference type="SAM" id="MobiDB-lite"/>
    </source>
</evidence>
<evidence type="ECO:0000313" key="8">
    <source>
        <dbReference type="Proteomes" id="UP001501237"/>
    </source>
</evidence>
<dbReference type="PANTHER" id="PTHR30204:SF0">
    <property type="entry name" value="REDOX-SENSITIVE TRANSCRIPTIONAL ACTIVATOR SOXR"/>
    <property type="match status" value="1"/>
</dbReference>
<dbReference type="NCBIfam" id="TIGR01950">
    <property type="entry name" value="SoxR"/>
    <property type="match status" value="1"/>
</dbReference>
<keyword evidence="3" id="KW-0411">Iron-sulfur</keyword>
<dbReference type="InterPro" id="IPR009061">
    <property type="entry name" value="DNA-bd_dom_put_sf"/>
</dbReference>
<sequence length="170" mass="18924">MNLSGYAEGMPHAELTVGEVAERSGVATSTLRFYEKEGLITSRRTAGNQRRYQREVLRRVAFIRVAQRVGISLAMIRDALNLLPDERTPTREDWANLSAAWEEDLTTRILLLQQLRDSLTGCIGCGCLSISRCPLVNPEDRLGQYGPGPRTLRGFQEAPSGRQNLPLAEP</sequence>
<comment type="caution">
    <text evidence="7">The sequence shown here is derived from an EMBL/GenBank/DDBJ whole genome shotgun (WGS) entry which is preliminary data.</text>
</comment>
<reference evidence="8" key="1">
    <citation type="journal article" date="2019" name="Int. J. Syst. Evol. Microbiol.">
        <title>The Global Catalogue of Microorganisms (GCM) 10K type strain sequencing project: providing services to taxonomists for standard genome sequencing and annotation.</title>
        <authorList>
            <consortium name="The Broad Institute Genomics Platform"/>
            <consortium name="The Broad Institute Genome Sequencing Center for Infectious Disease"/>
            <person name="Wu L."/>
            <person name="Ma J."/>
        </authorList>
    </citation>
    <scope>NUCLEOTIDE SEQUENCE [LARGE SCALE GENOMIC DNA]</scope>
    <source>
        <strain evidence="8">JCM 9377</strain>
    </source>
</reference>
<dbReference type="Pfam" id="PF13411">
    <property type="entry name" value="MerR_1"/>
    <property type="match status" value="1"/>
</dbReference>
<organism evidence="7 8">
    <name type="scientific">Actinocorallia longicatena</name>
    <dbReference type="NCBI Taxonomy" id="111803"/>
    <lineage>
        <taxon>Bacteria</taxon>
        <taxon>Bacillati</taxon>
        <taxon>Actinomycetota</taxon>
        <taxon>Actinomycetes</taxon>
        <taxon>Streptosporangiales</taxon>
        <taxon>Thermomonosporaceae</taxon>
        <taxon>Actinocorallia</taxon>
    </lineage>
</organism>
<evidence type="ECO:0000256" key="2">
    <source>
        <dbReference type="ARBA" id="ARBA00023004"/>
    </source>
</evidence>
<keyword evidence="2" id="KW-0408">Iron</keyword>
<name>A0ABP6QP75_9ACTN</name>
<accession>A0ABP6QP75</accession>
<dbReference type="InterPro" id="IPR047057">
    <property type="entry name" value="MerR_fam"/>
</dbReference>